<dbReference type="NCBIfam" id="NF041516">
    <property type="entry name" value="PA2928_fam"/>
    <property type="match status" value="1"/>
</dbReference>
<reference evidence="3" key="1">
    <citation type="submission" date="2024-06" db="EMBL/GenBank/DDBJ databases">
        <title>Draft genome sequence of Microbacterium sp. strain A8/3-1, isolated from Oxytropis tragacanthoides Fisch. ex DC. Root nodules in the Altai region of Russia.</title>
        <authorList>
            <person name="Sazanova A."/>
            <person name="Guro P."/>
            <person name="Kuznetsova I."/>
            <person name="Belimov A."/>
            <person name="Safronova V."/>
        </authorList>
    </citation>
    <scope>NUCLEOTIDE SEQUENCE</scope>
    <source>
        <strain evidence="3">A8/3-1</strain>
    </source>
</reference>
<organism evidence="3">
    <name type="scientific">Microbacterium sp. A8/3-1</name>
    <dbReference type="NCBI Taxonomy" id="3160749"/>
    <lineage>
        <taxon>Bacteria</taxon>
        <taxon>Bacillati</taxon>
        <taxon>Actinomycetota</taxon>
        <taxon>Actinomycetes</taxon>
        <taxon>Micrococcales</taxon>
        <taxon>Microbacteriaceae</taxon>
        <taxon>Microbacterium</taxon>
    </lineage>
</organism>
<proteinExistence type="predicted"/>
<dbReference type="Gene3D" id="2.40.10.480">
    <property type="match status" value="1"/>
</dbReference>
<accession>A0AAU7VU86</accession>
<gene>
    <name evidence="3" type="ORF">ABS642_19225</name>
</gene>
<feature type="transmembrane region" description="Helical" evidence="2">
    <location>
        <begin position="43"/>
        <end position="63"/>
    </location>
</feature>
<dbReference type="AlphaFoldDB" id="A0AAU7VU86"/>
<evidence type="ECO:0000256" key="2">
    <source>
        <dbReference type="SAM" id="Phobius"/>
    </source>
</evidence>
<protein>
    <submittedName>
        <fullName evidence="3">PA2928 family protein</fullName>
    </submittedName>
</protein>
<dbReference type="SUPFAM" id="SSF50998">
    <property type="entry name" value="Quinoprotein alcohol dehydrogenase-like"/>
    <property type="match status" value="1"/>
</dbReference>
<evidence type="ECO:0000313" key="3">
    <source>
        <dbReference type="EMBL" id="XBX78022.1"/>
    </source>
</evidence>
<keyword evidence="2" id="KW-0472">Membrane</keyword>
<dbReference type="RefSeq" id="WP_350351410.1">
    <property type="nucleotide sequence ID" value="NZ_CP158357.1"/>
</dbReference>
<dbReference type="InterPro" id="IPR048161">
    <property type="entry name" value="PA2928-like"/>
</dbReference>
<dbReference type="InterPro" id="IPR011047">
    <property type="entry name" value="Quinoprotein_ADH-like_sf"/>
</dbReference>
<keyword evidence="2" id="KW-1133">Transmembrane helix</keyword>
<name>A0AAU7VU86_9MICO</name>
<feature type="region of interest" description="Disordered" evidence="1">
    <location>
        <begin position="1"/>
        <end position="31"/>
    </location>
</feature>
<dbReference type="EMBL" id="CP158357">
    <property type="protein sequence ID" value="XBX78022.1"/>
    <property type="molecule type" value="Genomic_DNA"/>
</dbReference>
<keyword evidence="2" id="KW-0812">Transmembrane</keyword>
<evidence type="ECO:0000256" key="1">
    <source>
        <dbReference type="SAM" id="MobiDB-lite"/>
    </source>
</evidence>
<sequence>MNTNESRGYVLNGTPVLPLQSTSLPTRGPRDPRKVRRRIRLRFLGFFLAPALIGGVIALVAWISTPPTRDVEILPGSAVISIDEQDVAVVVYADTSRPGMFEPIFQTRATAIRLSDGKALWDQRLNAELASEAATLAGDSSRVYVGTDEGLVILDAATGAIEAQGTGIAGLGADAVLSASAYGYDAEANAVVALSATGGFVQIPVGGVEAQPADPAVASRWQGTLSSSAFLDTSALTRLVDEAMAPDGTTFTIEQLSEAVSRDALVIASSDQQTIRRTELVDAEILPETGVEPQLGVMLDTGQFLEGDFTGVDPDDIEALLEAASRMTGEDIPAPAASGSGFVLVQHRESVNAEKTLLSSVEIATGRIVDTVEMGADAVRAVTGPSGTTAVIAPAPDSWFPNTLLVLDEDGTLRPVGVGVVPWWVAPLR</sequence>